<reference evidence="1" key="1">
    <citation type="journal article" date="2021" name="Proc. Natl. Acad. Sci. U.S.A.">
        <title>A Catalog of Tens of Thousands of Viruses from Human Metagenomes Reveals Hidden Associations with Chronic Diseases.</title>
        <authorList>
            <person name="Tisza M.J."/>
            <person name="Buck C.B."/>
        </authorList>
    </citation>
    <scope>NUCLEOTIDE SEQUENCE</scope>
    <source>
        <strain evidence="1">Ctprd3</strain>
    </source>
</reference>
<proteinExistence type="predicted"/>
<name>A0A8S5TA89_9CAUD</name>
<sequence>MVILRDTGSTKALARSSSLIGWWFFFTFEILEKRIRTKK</sequence>
<organism evidence="1">
    <name type="scientific">Siphoviridae sp. ctprd3</name>
    <dbReference type="NCBI Taxonomy" id="2827943"/>
    <lineage>
        <taxon>Viruses</taxon>
        <taxon>Duplodnaviria</taxon>
        <taxon>Heunggongvirae</taxon>
        <taxon>Uroviricota</taxon>
        <taxon>Caudoviricetes</taxon>
    </lineage>
</organism>
<dbReference type="EMBL" id="BK032783">
    <property type="protein sequence ID" value="DAF60166.1"/>
    <property type="molecule type" value="Genomic_DNA"/>
</dbReference>
<accession>A0A8S5TA89</accession>
<protein>
    <submittedName>
        <fullName evidence="1">Uncharacterized protein</fullName>
    </submittedName>
</protein>
<evidence type="ECO:0000313" key="1">
    <source>
        <dbReference type="EMBL" id="DAF60166.1"/>
    </source>
</evidence>